<keyword evidence="1" id="KW-0472">Membrane</keyword>
<dbReference type="Proteomes" id="UP000289555">
    <property type="component" value="Chromosome"/>
</dbReference>
<sequence>MKFWPTRKQWRYWSLPSRHTTAGLAVGVVGISLTVAFGILAIVFWLYPRVALDPASEAVLKSSNPTLLKLESAKLDTWLGDPEPYLTLVFKNVSEHAASDFSWDLVGEEGLMSFSPSQSAAPFQRDNLAVNPSSK</sequence>
<accession>A0ABN5X1N8</accession>
<evidence type="ECO:0000256" key="1">
    <source>
        <dbReference type="SAM" id="Phobius"/>
    </source>
</evidence>
<protein>
    <submittedName>
        <fullName evidence="2">Uncharacterized protein</fullName>
    </submittedName>
</protein>
<evidence type="ECO:0000313" key="2">
    <source>
        <dbReference type="EMBL" id="BBI51080.1"/>
    </source>
</evidence>
<reference evidence="3" key="1">
    <citation type="journal article" date="2019" name="Microbiol. Resour. Announc.">
        <title>Complete Genome Sequence of Halomonas olivaria, a Moderately Halophilic Bacterium Isolated from Olive Processing Effluents, Obtained by Nanopore Sequencing.</title>
        <authorList>
            <person name="Nagata S."/>
            <person name="Ii K.M."/>
            <person name="Tsukimi T."/>
            <person name="Miura M.C."/>
            <person name="Galipon J."/>
            <person name="Arakawa K."/>
        </authorList>
    </citation>
    <scope>NUCLEOTIDE SEQUENCE [LARGE SCALE GENOMIC DNA]</scope>
    <source>
        <strain evidence="3">TYRC17</strain>
    </source>
</reference>
<organism evidence="2 3">
    <name type="scientific">Vreelandella olivaria</name>
    <dbReference type="NCBI Taxonomy" id="390919"/>
    <lineage>
        <taxon>Bacteria</taxon>
        <taxon>Pseudomonadati</taxon>
        <taxon>Pseudomonadota</taxon>
        <taxon>Gammaproteobacteria</taxon>
        <taxon>Oceanospirillales</taxon>
        <taxon>Halomonadaceae</taxon>
        <taxon>Vreelandella</taxon>
    </lineage>
</organism>
<evidence type="ECO:0000313" key="3">
    <source>
        <dbReference type="Proteomes" id="UP000289555"/>
    </source>
</evidence>
<keyword evidence="1" id="KW-1133">Transmembrane helix</keyword>
<keyword evidence="1" id="KW-0812">Transmembrane</keyword>
<proteinExistence type="predicted"/>
<keyword evidence="3" id="KW-1185">Reference proteome</keyword>
<name>A0ABN5X1N8_9GAMM</name>
<gene>
    <name evidence="2" type="ORF">HORIV_35010</name>
</gene>
<dbReference type="EMBL" id="AP019416">
    <property type="protein sequence ID" value="BBI51080.1"/>
    <property type="molecule type" value="Genomic_DNA"/>
</dbReference>
<feature type="transmembrane region" description="Helical" evidence="1">
    <location>
        <begin position="21"/>
        <end position="47"/>
    </location>
</feature>